<name>A0ABV6Q9L3_9FLAO</name>
<comment type="caution">
    <text evidence="1">The sequence shown here is derived from an EMBL/GenBank/DDBJ whole genome shotgun (WGS) entry which is preliminary data.</text>
</comment>
<reference evidence="1 2" key="1">
    <citation type="submission" date="2024-09" db="EMBL/GenBank/DDBJ databases">
        <authorList>
            <person name="Sun Q."/>
            <person name="Mori K."/>
        </authorList>
    </citation>
    <scope>NUCLEOTIDE SEQUENCE [LARGE SCALE GENOMIC DNA]</scope>
    <source>
        <strain evidence="1 2">NCAIM B.02481</strain>
    </source>
</reference>
<evidence type="ECO:0000313" key="1">
    <source>
        <dbReference type="EMBL" id="MFC0604972.1"/>
    </source>
</evidence>
<dbReference type="EMBL" id="JBHLTQ010000005">
    <property type="protein sequence ID" value="MFC0604972.1"/>
    <property type="molecule type" value="Genomic_DNA"/>
</dbReference>
<accession>A0ABV6Q9L3</accession>
<protein>
    <submittedName>
        <fullName evidence="1">Uncharacterized protein</fullName>
    </submittedName>
</protein>
<gene>
    <name evidence="1" type="ORF">ACFFGA_10440</name>
</gene>
<dbReference type="Proteomes" id="UP001589832">
    <property type="component" value="Unassembled WGS sequence"/>
</dbReference>
<proteinExistence type="predicted"/>
<dbReference type="RefSeq" id="WP_386063522.1">
    <property type="nucleotide sequence ID" value="NZ_JBHLTQ010000005.1"/>
</dbReference>
<keyword evidence="2" id="KW-1185">Reference proteome</keyword>
<evidence type="ECO:0000313" key="2">
    <source>
        <dbReference type="Proteomes" id="UP001589832"/>
    </source>
</evidence>
<organism evidence="1 2">
    <name type="scientific">Winogradskyella pulchriflava</name>
    <dbReference type="NCBI Taxonomy" id="1110688"/>
    <lineage>
        <taxon>Bacteria</taxon>
        <taxon>Pseudomonadati</taxon>
        <taxon>Bacteroidota</taxon>
        <taxon>Flavobacteriia</taxon>
        <taxon>Flavobacteriales</taxon>
        <taxon>Flavobacteriaceae</taxon>
        <taxon>Winogradskyella</taxon>
    </lineage>
</organism>
<sequence>MRNHFIILFVLLNYAGMAQTYPDESALENDWEQWQDKVPVSGHIRVGLMIDQKEEDFNPAEFYVVIPETDITNLCVELSSKDGRYSANINYDISALSAGIQQFVLPTKYKSELSDYTSNEVVILSSLNSDCKEDDDSKTFLLSGWVQNIAPDTVSVYVNLPVPTSLVAIQNDSTEHSFNCEALKFPKVAYNKKCQIPIKVIETTTELVIKARVGRGHKVHVMDYEMPVKIVKF</sequence>